<reference evidence="2" key="1">
    <citation type="submission" date="2022-03" db="EMBL/GenBank/DDBJ databases">
        <authorList>
            <person name="Martin H S."/>
        </authorList>
    </citation>
    <scope>NUCLEOTIDE SEQUENCE</scope>
</reference>
<evidence type="ECO:0000313" key="3">
    <source>
        <dbReference type="Proteomes" id="UP000837857"/>
    </source>
</evidence>
<feature type="non-terminal residue" evidence="2">
    <location>
        <position position="107"/>
    </location>
</feature>
<name>A0ABN8J3F8_9NEOP</name>
<keyword evidence="3" id="KW-1185">Reference proteome</keyword>
<proteinExistence type="predicted"/>
<organism evidence="2 3">
    <name type="scientific">Iphiclides podalirius</name>
    <name type="common">scarce swallowtail</name>
    <dbReference type="NCBI Taxonomy" id="110791"/>
    <lineage>
        <taxon>Eukaryota</taxon>
        <taxon>Metazoa</taxon>
        <taxon>Ecdysozoa</taxon>
        <taxon>Arthropoda</taxon>
        <taxon>Hexapoda</taxon>
        <taxon>Insecta</taxon>
        <taxon>Pterygota</taxon>
        <taxon>Neoptera</taxon>
        <taxon>Endopterygota</taxon>
        <taxon>Lepidoptera</taxon>
        <taxon>Glossata</taxon>
        <taxon>Ditrysia</taxon>
        <taxon>Papilionoidea</taxon>
        <taxon>Papilionidae</taxon>
        <taxon>Papilioninae</taxon>
        <taxon>Iphiclides</taxon>
    </lineage>
</organism>
<accession>A0ABN8J3F8</accession>
<dbReference type="EMBL" id="OW152820">
    <property type="protein sequence ID" value="CAH2075227.1"/>
    <property type="molecule type" value="Genomic_DNA"/>
</dbReference>
<feature type="region of interest" description="Disordered" evidence="1">
    <location>
        <begin position="15"/>
        <end position="48"/>
    </location>
</feature>
<protein>
    <submittedName>
        <fullName evidence="2">Uncharacterized protein</fullName>
    </submittedName>
</protein>
<evidence type="ECO:0000313" key="2">
    <source>
        <dbReference type="EMBL" id="CAH2075227.1"/>
    </source>
</evidence>
<dbReference type="Proteomes" id="UP000837857">
    <property type="component" value="Chromosome 8"/>
</dbReference>
<evidence type="ECO:0000256" key="1">
    <source>
        <dbReference type="SAM" id="MobiDB-lite"/>
    </source>
</evidence>
<sequence length="107" mass="11789">MTMERAMLGVLCAKKNQSQRHSMQAEVAMATSSGNGSSDHEPVDDRQEYQRLVVKDWAEEATTLRAIGPEEPVSLATATEGESRGKVLRYSLFPTLCGQNRTTGTWT</sequence>
<gene>
    <name evidence="2" type="ORF">IPOD504_LOCUS16606</name>
</gene>
<feature type="compositionally biased region" description="Basic and acidic residues" evidence="1">
    <location>
        <begin position="38"/>
        <end position="48"/>
    </location>
</feature>